<dbReference type="InterPro" id="IPR008930">
    <property type="entry name" value="Terpenoid_cyclase/PrenylTrfase"/>
</dbReference>
<dbReference type="Pfam" id="PF01397">
    <property type="entry name" value="Terpene_synth"/>
    <property type="match status" value="1"/>
</dbReference>
<dbReference type="InterPro" id="IPR008949">
    <property type="entry name" value="Isoprenoid_synthase_dom_sf"/>
</dbReference>
<dbReference type="Pfam" id="PF03936">
    <property type="entry name" value="Terpene_synth_C"/>
    <property type="match status" value="1"/>
</dbReference>
<dbReference type="FunFam" id="1.50.10.130:FF:000003">
    <property type="entry name" value="Ent-cassa-12,15-diene synthase"/>
    <property type="match status" value="1"/>
</dbReference>
<dbReference type="GO" id="GO:0016102">
    <property type="term" value="P:diterpenoid biosynthetic process"/>
    <property type="evidence" value="ECO:0000318"/>
    <property type="project" value="GO_Central"/>
</dbReference>
<dbReference type="GeneID" id="123050317"/>
<dbReference type="AlphaFoldDB" id="A0A3B6DL83"/>
<dbReference type="InterPro" id="IPR050148">
    <property type="entry name" value="Terpene_synthase-like"/>
</dbReference>
<evidence type="ECO:0000259" key="7">
    <source>
        <dbReference type="Pfam" id="PF01397"/>
    </source>
</evidence>
<organism evidence="9">
    <name type="scientific">Triticum aestivum</name>
    <name type="common">Wheat</name>
    <dbReference type="NCBI Taxonomy" id="4565"/>
    <lineage>
        <taxon>Eukaryota</taxon>
        <taxon>Viridiplantae</taxon>
        <taxon>Streptophyta</taxon>
        <taxon>Embryophyta</taxon>
        <taxon>Tracheophyta</taxon>
        <taxon>Spermatophyta</taxon>
        <taxon>Magnoliopsida</taxon>
        <taxon>Liliopsida</taxon>
        <taxon>Poales</taxon>
        <taxon>Poaceae</taxon>
        <taxon>BOP clade</taxon>
        <taxon>Pooideae</taxon>
        <taxon>Triticodae</taxon>
        <taxon>Triticeae</taxon>
        <taxon>Triticinae</taxon>
        <taxon>Triticum</taxon>
    </lineage>
</organism>
<dbReference type="InterPro" id="IPR044814">
    <property type="entry name" value="Terpene_cyclase_plant_C1"/>
</dbReference>
<comment type="cofactor">
    <cofactor evidence="1">
        <name>Mg(2+)</name>
        <dbReference type="ChEBI" id="CHEBI:18420"/>
    </cofactor>
</comment>
<dbReference type="RefSeq" id="XP_044329066.1">
    <property type="nucleotide sequence ID" value="XM_044473131.1"/>
</dbReference>
<dbReference type="FunFam" id="1.10.600.10:FF:000005">
    <property type="entry name" value="Ent-kaur-16-ene synthase, chloroplastic"/>
    <property type="match status" value="1"/>
</dbReference>
<dbReference type="PaxDb" id="4565-Traes_2DL_8B66F30F9.1"/>
<dbReference type="STRING" id="4565.A0A3B6DL83"/>
<dbReference type="Gene3D" id="1.50.10.130">
    <property type="entry name" value="Terpene synthase, N-terminal domain"/>
    <property type="match status" value="1"/>
</dbReference>
<feature type="domain" description="Terpene synthase metal-binding" evidence="8">
    <location>
        <begin position="553"/>
        <end position="791"/>
    </location>
</feature>
<dbReference type="Gene3D" id="1.50.10.160">
    <property type="match status" value="1"/>
</dbReference>
<dbReference type="GO" id="GO:0010333">
    <property type="term" value="F:terpene synthase activity"/>
    <property type="evidence" value="ECO:0000318"/>
    <property type="project" value="GO_Central"/>
</dbReference>
<evidence type="ECO:0000313" key="10">
    <source>
        <dbReference type="Proteomes" id="UP000019116"/>
    </source>
</evidence>
<gene>
    <name evidence="9" type="primary">LOC123050317</name>
</gene>
<dbReference type="PANTHER" id="PTHR31739">
    <property type="entry name" value="ENT-COPALYL DIPHOSPHATE SYNTHASE, CHLOROPLASTIC"/>
    <property type="match status" value="1"/>
</dbReference>
<dbReference type="SMR" id="A0A3B6DL83"/>
<dbReference type="OMA" id="FNVMGSQ"/>
<sequence length="862" mass="97315">MASPRVAGASSAVPARRRQARSCLPAASSPFLANSFRPHHHRRNQPLGLASANSAQRAFTGAHSPEFFSRCHHRPPPPLYSLCVRSTQTMSHSCSAEGSLVGQNASLQNKEQEARIKKQLQNPELSPSPYDTAWVAMVPFRDYPRAPRFPQCVEWILQNQQDDGSWGIGEFNLSDNKSILLSTLACVIALKKWNVGPEHIKRGLHFVGKHFSFSMDEQIAAPIGFNITFPGMINLAIGMGLEFPVRQTDVDEILSVRQMELKRFSGDKSDGREAYMAYVAEGLGNLVDWNEVMKFQRKNGSLFNSPSTTAAALIYHYDEKALQYLIFLVSKFGSAVPTVFPTNISCQLSMVDSLEKIGISRHFAGEIKSILDMTYSLWLQGDEELLLDVATCAMAFRILRMNGYDVSSDELSHVAEASTFCNSLQGYLDDTKSLLELYKASRVSVSENELILDNIGCWSGGLLLKKLCSDGVHRELIFGEVEYALNFPFYATMERLDHRRNIEHFNVMGSQMLKTTYLPCHVYKDHLALAIEDFTFSQIIYQNELMHLESWLKENRLDQLQFARQKLTYCYLSASATIFPPELSDARITWAKISVLTSISDDFFDVDGSREELENLVALVEKWDEHQELQFYSERVKILFCATYTTVNQIGKMASAVQNRDVRKHLIELWIDALRSMMTEAEWARCKYLPTTNEYMKNANLSYVLGPIVLSSLYFVGQELLESVVKDQEYNELFRLMSTNGRLLNDIQTVEREDSQGKVNSVSLLVLQSGGSMSTEAAKKVIQGSIASCRRDLLRLVLREDSVVPRPCKELFWKMCKINELFYSQTDGYSSLTEMVGAVNAVIYEPLKLEISNPSSAVKAEK</sequence>
<dbReference type="InterPro" id="IPR001906">
    <property type="entry name" value="Terpene_synth_N"/>
</dbReference>
<evidence type="ECO:0000259" key="8">
    <source>
        <dbReference type="Pfam" id="PF03936"/>
    </source>
</evidence>
<evidence type="ECO:0000256" key="2">
    <source>
        <dbReference type="ARBA" id="ARBA00006333"/>
    </source>
</evidence>
<dbReference type="Proteomes" id="UP000019116">
    <property type="component" value="Chromosome 2D"/>
</dbReference>
<dbReference type="GO" id="GO:0000287">
    <property type="term" value="F:magnesium ion binding"/>
    <property type="evidence" value="ECO:0000318"/>
    <property type="project" value="GO_Central"/>
</dbReference>
<name>A0A3B6DL83_WHEAT</name>
<comment type="similarity">
    <text evidence="2">Belongs to the terpene synthase family.</text>
</comment>
<dbReference type="EnsemblPlants" id="TraesCS2D02G506000.1">
    <property type="protein sequence ID" value="TraesCS2D02G506000.1"/>
    <property type="gene ID" value="TraesCS2D02G506000"/>
</dbReference>
<reference evidence="9" key="2">
    <citation type="submission" date="2018-10" db="UniProtKB">
        <authorList>
            <consortium name="EnsemblPlants"/>
        </authorList>
    </citation>
    <scope>IDENTIFICATION</scope>
</reference>
<protein>
    <submittedName>
        <fullName evidence="9">Uncharacterized protein</fullName>
    </submittedName>
</protein>
<dbReference type="Gramene" id="TraesCS2D03G1127600.1">
    <property type="protein sequence ID" value="TraesCS2D03G1127600.1.CDS"/>
    <property type="gene ID" value="TraesCS2D03G1127600"/>
</dbReference>
<dbReference type="InterPro" id="IPR005630">
    <property type="entry name" value="Terpene_synthase_metal-bd"/>
</dbReference>
<dbReference type="PANTHER" id="PTHR31739:SF50">
    <property type="match status" value="1"/>
</dbReference>
<dbReference type="InterPro" id="IPR036965">
    <property type="entry name" value="Terpene_synth_N_sf"/>
</dbReference>
<proteinExistence type="inferred from homology"/>
<evidence type="ECO:0000256" key="6">
    <source>
        <dbReference type="SAM" id="MobiDB-lite"/>
    </source>
</evidence>
<evidence type="ECO:0000256" key="3">
    <source>
        <dbReference type="ARBA" id="ARBA00022723"/>
    </source>
</evidence>
<evidence type="ECO:0000313" key="9">
    <source>
        <dbReference type="EnsemblPlants" id="TraesCS2D02G506000.1"/>
    </source>
</evidence>
<dbReference type="Gramene" id="TraesWEE_scaffold_019781_01G000100.1">
    <property type="protein sequence ID" value="TraesWEE_scaffold_019781_01G000100.1"/>
    <property type="gene ID" value="TraesWEE_scaffold_019781_01G000100"/>
</dbReference>
<dbReference type="Gramene" id="TraesCS2D02G506000.1">
    <property type="protein sequence ID" value="TraesCS2D02G506000.1"/>
    <property type="gene ID" value="TraesCS2D02G506000"/>
</dbReference>
<dbReference type="SFLD" id="SFLDG01014">
    <property type="entry name" value="Terpene_Cyclase_Like_1_N-term"/>
    <property type="match status" value="1"/>
</dbReference>
<keyword evidence="10" id="KW-1185">Reference proteome</keyword>
<feature type="domain" description="Terpene synthase N-terminal" evidence="7">
    <location>
        <begin position="288"/>
        <end position="485"/>
    </location>
</feature>
<dbReference type="SUPFAM" id="SSF48576">
    <property type="entry name" value="Terpenoid synthases"/>
    <property type="match status" value="1"/>
</dbReference>
<dbReference type="SUPFAM" id="SSF48239">
    <property type="entry name" value="Terpenoid cyclases/Protein prenyltransferases"/>
    <property type="match status" value="2"/>
</dbReference>
<feature type="region of interest" description="Disordered" evidence="6">
    <location>
        <begin position="1"/>
        <end position="20"/>
    </location>
</feature>
<accession>A0A3B6DL83</accession>
<dbReference type="CDD" id="cd00684">
    <property type="entry name" value="Terpene_cyclase_plant_C1"/>
    <property type="match status" value="1"/>
</dbReference>
<keyword evidence="5" id="KW-0456">Lyase</keyword>
<keyword evidence="4" id="KW-0460">Magnesium</keyword>
<evidence type="ECO:0000256" key="1">
    <source>
        <dbReference type="ARBA" id="ARBA00001946"/>
    </source>
</evidence>
<evidence type="ECO:0000256" key="4">
    <source>
        <dbReference type="ARBA" id="ARBA00022842"/>
    </source>
</evidence>
<dbReference type="Gene3D" id="1.10.600.10">
    <property type="entry name" value="Farnesyl Diphosphate Synthase"/>
    <property type="match status" value="1"/>
</dbReference>
<reference evidence="9" key="1">
    <citation type="submission" date="2018-08" db="EMBL/GenBank/DDBJ databases">
        <authorList>
            <person name="Rossello M."/>
        </authorList>
    </citation>
    <scope>NUCLEOTIDE SEQUENCE [LARGE SCALE GENOMIC DNA]</scope>
    <source>
        <strain evidence="9">cv. Chinese Spring</strain>
    </source>
</reference>
<keyword evidence="3" id="KW-0479">Metal-binding</keyword>
<evidence type="ECO:0000256" key="5">
    <source>
        <dbReference type="ARBA" id="ARBA00023239"/>
    </source>
</evidence>
<dbReference type="FunFam" id="1.50.10.160:FF:000002">
    <property type="entry name" value="cis-abienol synthase, chloroplastic"/>
    <property type="match status" value="1"/>
</dbReference>
<dbReference type="OrthoDB" id="2343925at2759"/>